<feature type="transmembrane region" description="Helical" evidence="6">
    <location>
        <begin position="105"/>
        <end position="134"/>
    </location>
</feature>
<reference evidence="8 9" key="1">
    <citation type="submission" date="2017-05" db="EMBL/GenBank/DDBJ databases">
        <title>The complete genome sequence of Deinococcus ficus isolated from the rhizosphere of the Ficus religiosa L. in Taiwan.</title>
        <authorList>
            <person name="Wu K.-M."/>
            <person name="Liao T.-L."/>
            <person name="Liu Y.-M."/>
            <person name="Young C.-C."/>
            <person name="Tsai S.-F."/>
        </authorList>
    </citation>
    <scope>NUCLEOTIDE SEQUENCE [LARGE SCALE GENOMIC DNA]</scope>
    <source>
        <strain evidence="8 9">CC-FR2-10</strain>
        <plasmid evidence="9">pdfi1</plasmid>
    </source>
</reference>
<keyword evidence="8" id="KW-0614">Plasmid</keyword>
<dbReference type="PANTHER" id="PTHR46795">
    <property type="entry name" value="ABC TRANSPORTER PERMEASE-RELATED-RELATED"/>
    <property type="match status" value="1"/>
</dbReference>
<accession>A0A221T0L9</accession>
<feature type="domain" description="ABC3 transporter permease C-terminal" evidence="7">
    <location>
        <begin position="64"/>
        <end position="172"/>
    </location>
</feature>
<keyword evidence="4 6" id="KW-1133">Transmembrane helix</keyword>
<dbReference type="GO" id="GO:0005886">
    <property type="term" value="C:plasma membrane"/>
    <property type="evidence" value="ECO:0007669"/>
    <property type="project" value="UniProtKB-SubCell"/>
</dbReference>
<dbReference type="InterPro" id="IPR027022">
    <property type="entry name" value="ABC_permease_BceB-typ"/>
</dbReference>
<protein>
    <submittedName>
        <fullName evidence="8">ABC transporter permease</fullName>
    </submittedName>
</protein>
<name>A0A221T0L9_9DEIO</name>
<dbReference type="RefSeq" id="WP_027463986.1">
    <property type="nucleotide sequence ID" value="NZ_CP021082.1"/>
</dbReference>
<proteinExistence type="predicted"/>
<feature type="transmembrane region" description="Helical" evidence="6">
    <location>
        <begin position="154"/>
        <end position="177"/>
    </location>
</feature>
<feature type="transmembrane region" description="Helical" evidence="6">
    <location>
        <begin position="198"/>
        <end position="218"/>
    </location>
</feature>
<dbReference type="AlphaFoldDB" id="A0A221T0L9"/>
<evidence type="ECO:0000256" key="4">
    <source>
        <dbReference type="ARBA" id="ARBA00022989"/>
    </source>
</evidence>
<dbReference type="Pfam" id="PF02687">
    <property type="entry name" value="FtsX"/>
    <property type="match status" value="1"/>
</dbReference>
<dbReference type="InterPro" id="IPR003838">
    <property type="entry name" value="ABC3_permease_C"/>
</dbReference>
<evidence type="ECO:0000313" key="9">
    <source>
        <dbReference type="Proteomes" id="UP000259030"/>
    </source>
</evidence>
<keyword evidence="2" id="KW-1003">Cell membrane</keyword>
<feature type="transmembrane region" description="Helical" evidence="6">
    <location>
        <begin position="285"/>
        <end position="307"/>
    </location>
</feature>
<evidence type="ECO:0000256" key="2">
    <source>
        <dbReference type="ARBA" id="ARBA00022475"/>
    </source>
</evidence>
<dbReference type="Proteomes" id="UP000259030">
    <property type="component" value="Plasmid pDFI1"/>
</dbReference>
<feature type="transmembrane region" description="Helical" evidence="6">
    <location>
        <begin position="21"/>
        <end position="43"/>
    </location>
</feature>
<evidence type="ECO:0000259" key="7">
    <source>
        <dbReference type="Pfam" id="PF02687"/>
    </source>
</evidence>
<keyword evidence="3 6" id="KW-0812">Transmembrane</keyword>
<comment type="subcellular location">
    <subcellularLocation>
        <location evidence="1">Cell membrane</location>
        <topology evidence="1">Multi-pass membrane protein</topology>
    </subcellularLocation>
</comment>
<feature type="transmembrane region" description="Helical" evidence="6">
    <location>
        <begin position="612"/>
        <end position="634"/>
    </location>
</feature>
<evidence type="ECO:0000256" key="5">
    <source>
        <dbReference type="ARBA" id="ARBA00023136"/>
    </source>
</evidence>
<feature type="transmembrane region" description="Helical" evidence="6">
    <location>
        <begin position="556"/>
        <end position="578"/>
    </location>
</feature>
<feature type="transmembrane region" description="Helical" evidence="6">
    <location>
        <begin position="230"/>
        <end position="253"/>
    </location>
</feature>
<feature type="transmembrane region" description="Helical" evidence="6">
    <location>
        <begin position="649"/>
        <end position="667"/>
    </location>
</feature>
<dbReference type="KEGG" id="dfc:DFI_14765"/>
<gene>
    <name evidence="8" type="ORF">DFI_14765</name>
</gene>
<evidence type="ECO:0000256" key="1">
    <source>
        <dbReference type="ARBA" id="ARBA00004651"/>
    </source>
</evidence>
<keyword evidence="5 6" id="KW-0472">Membrane</keyword>
<feature type="transmembrane region" description="Helical" evidence="6">
    <location>
        <begin position="55"/>
        <end position="77"/>
    </location>
</feature>
<organism evidence="8 9">
    <name type="scientific">Deinococcus ficus</name>
    <dbReference type="NCBI Taxonomy" id="317577"/>
    <lineage>
        <taxon>Bacteria</taxon>
        <taxon>Thermotogati</taxon>
        <taxon>Deinococcota</taxon>
        <taxon>Deinococci</taxon>
        <taxon>Deinococcales</taxon>
        <taxon>Deinococcaceae</taxon>
        <taxon>Deinococcus</taxon>
    </lineage>
</organism>
<dbReference type="EMBL" id="CP021082">
    <property type="protein sequence ID" value="ASN82443.1"/>
    <property type="molecule type" value="Genomic_DNA"/>
</dbReference>
<dbReference type="InterPro" id="IPR052536">
    <property type="entry name" value="ABC-4_Integral_Memb_Prot"/>
</dbReference>
<sequence>MRTDRLFRQLAWRGLRANRDVIVPYVLASILTIALFNVFASLVNNGFVRSRSPALGTLISLGAGVTAVFSAVFLVYARGFLDKRRRREMALYRVLGLEQRQVARVLLWETVLIAFAALAGGLLTAALFGNLAFMGLNALMRLPAQMGYTLSWPVTLLTTALFGTLFLVSLGWQVAGLARCTPAQQLATQDAGEREPKVNVLVLLAALAALAAGYGLSLTTKQPLAALQNIFVAILLVIAGTYGLFTSGSIFVLKALRANRRFYYRPQAFIATSGMLYRMRQNATGLANIAVLLTMTVVTLATTLTIFTGSEAALQERYPHQNELTLTAAPGSARPVAGLAQRQMVIQSAEGRIRRHTAQAGRRMTWTAMTRKVSVMGTFAANGRFEPARAVRMQGKLPDHLMLLTADSFKALTGMTVRVPAGRALAAGHPQPVSLSALRIGAVQVPLRPLQGPSADGWRGLTDPLVSNVVVVVDSDAALDRLLRATVAAGAGPRAATDLLSFSWETDASGPSDLLTYARAVRTAAVPDPVNVPAGMDLSYQSRALSAQEFYTLNGGFLFVGAFLGLVFSTGTVLITYFKQVSEGHSDRRRFRIMAQVGLDQDTIRRATHVQLVWMFFLPLGVAVVHTLLAYPIISRLLVLFGIVDSRPFFSSMLGVVLAVALLYYGVYRLTSGLYLGILQGAAGEHPDSGLLGGEAS</sequence>
<dbReference type="GO" id="GO:0055085">
    <property type="term" value="P:transmembrane transport"/>
    <property type="evidence" value="ECO:0007669"/>
    <property type="project" value="InterPro"/>
</dbReference>
<evidence type="ECO:0000256" key="3">
    <source>
        <dbReference type="ARBA" id="ARBA00022692"/>
    </source>
</evidence>
<keyword evidence="9" id="KW-1185">Reference proteome</keyword>
<dbReference type="PANTHER" id="PTHR46795:SF3">
    <property type="entry name" value="ABC TRANSPORTER PERMEASE"/>
    <property type="match status" value="1"/>
</dbReference>
<geneLocation type="plasmid" evidence="9">
    <name>pdfi1</name>
</geneLocation>
<evidence type="ECO:0000256" key="6">
    <source>
        <dbReference type="SAM" id="Phobius"/>
    </source>
</evidence>
<dbReference type="PIRSF" id="PIRSF018968">
    <property type="entry name" value="ABC_permease_BceB"/>
    <property type="match status" value="1"/>
</dbReference>
<evidence type="ECO:0000313" key="8">
    <source>
        <dbReference type="EMBL" id="ASN82443.1"/>
    </source>
</evidence>